<feature type="compositionally biased region" description="Low complexity" evidence="1">
    <location>
        <begin position="96"/>
        <end position="108"/>
    </location>
</feature>
<sequence>MSTRIRETAPVKEKTGISTSYPKKTPNSKPSSPDKTALDKQVPNYLKPTISSGLDASKQLGKKPASTANANKPNLTRRRSFDMPPSPSRTQKTRVSPSLALRSSSLSSETTTITHKSTPDKPLSATKKGSHSNKKQDTASSSSITKEQVTSPDKSEALQVEIGQDEQEFPVTDAKYEETVHELGPEILAVEDKKPISITRQAEPENIPDEDVVTIESYTVPEQPDVSLEVEMKELPEDKRKIETTTGNQQELEEDIVNENNHTESDEILADNSKAEIEDMGGAKALDESGSIDSEEQEMKVVVEEVKPETDKKTTKRRGIPLFRMM</sequence>
<feature type="compositionally biased region" description="Polar residues" evidence="1">
    <location>
        <begin position="138"/>
        <end position="152"/>
    </location>
</feature>
<evidence type="ECO:0000313" key="3">
    <source>
        <dbReference type="Proteomes" id="UP000594638"/>
    </source>
</evidence>
<name>A0A8S0VPN2_OLEEU</name>
<feature type="compositionally biased region" description="Basic and acidic residues" evidence="1">
    <location>
        <begin position="1"/>
        <end position="15"/>
    </location>
</feature>
<evidence type="ECO:0000256" key="1">
    <source>
        <dbReference type="SAM" id="MobiDB-lite"/>
    </source>
</evidence>
<dbReference type="AlphaFoldDB" id="A0A8S0VPN2"/>
<dbReference type="OrthoDB" id="1939646at2759"/>
<dbReference type="Proteomes" id="UP000594638">
    <property type="component" value="Unassembled WGS sequence"/>
</dbReference>
<protein>
    <submittedName>
        <fullName evidence="2">Uncharacterized protein</fullName>
    </submittedName>
</protein>
<reference evidence="2 3" key="1">
    <citation type="submission" date="2019-12" db="EMBL/GenBank/DDBJ databases">
        <authorList>
            <person name="Alioto T."/>
            <person name="Alioto T."/>
            <person name="Gomez Garrido J."/>
        </authorList>
    </citation>
    <scope>NUCLEOTIDE SEQUENCE [LARGE SCALE GENOMIC DNA]</scope>
</reference>
<proteinExistence type="predicted"/>
<comment type="caution">
    <text evidence="2">The sequence shown here is derived from an EMBL/GenBank/DDBJ whole genome shotgun (WGS) entry which is preliminary data.</text>
</comment>
<feature type="region of interest" description="Disordered" evidence="1">
    <location>
        <begin position="1"/>
        <end position="208"/>
    </location>
</feature>
<dbReference type="Gramene" id="OE9A075010T1">
    <property type="protein sequence ID" value="OE9A075010C1"/>
    <property type="gene ID" value="OE9A075010"/>
</dbReference>
<dbReference type="EMBL" id="CACTIH010009817">
    <property type="protein sequence ID" value="CAA3033065.1"/>
    <property type="molecule type" value="Genomic_DNA"/>
</dbReference>
<feature type="compositionally biased region" description="Basic and acidic residues" evidence="1">
    <location>
        <begin position="174"/>
        <end position="195"/>
    </location>
</feature>
<feature type="compositionally biased region" description="Low complexity" evidence="1">
    <location>
        <begin position="18"/>
        <end position="35"/>
    </location>
</feature>
<evidence type="ECO:0000313" key="2">
    <source>
        <dbReference type="EMBL" id="CAA3033065.1"/>
    </source>
</evidence>
<gene>
    <name evidence="2" type="ORF">OLEA9_A075010</name>
</gene>
<feature type="region of interest" description="Disordered" evidence="1">
    <location>
        <begin position="306"/>
        <end position="326"/>
    </location>
</feature>
<keyword evidence="3" id="KW-1185">Reference proteome</keyword>
<organism evidence="2 3">
    <name type="scientific">Olea europaea subsp. europaea</name>
    <dbReference type="NCBI Taxonomy" id="158383"/>
    <lineage>
        <taxon>Eukaryota</taxon>
        <taxon>Viridiplantae</taxon>
        <taxon>Streptophyta</taxon>
        <taxon>Embryophyta</taxon>
        <taxon>Tracheophyta</taxon>
        <taxon>Spermatophyta</taxon>
        <taxon>Magnoliopsida</taxon>
        <taxon>eudicotyledons</taxon>
        <taxon>Gunneridae</taxon>
        <taxon>Pentapetalae</taxon>
        <taxon>asterids</taxon>
        <taxon>lamiids</taxon>
        <taxon>Lamiales</taxon>
        <taxon>Oleaceae</taxon>
        <taxon>Oleeae</taxon>
        <taxon>Olea</taxon>
    </lineage>
</organism>
<accession>A0A8S0VPN2</accession>